<accession>A0A8E0S646</accession>
<dbReference type="Proteomes" id="UP000728185">
    <property type="component" value="Unassembled WGS sequence"/>
</dbReference>
<name>A0A8E0S646_9TREM</name>
<organism evidence="7 8">
    <name type="scientific">Fasciolopsis buskii</name>
    <dbReference type="NCBI Taxonomy" id="27845"/>
    <lineage>
        <taxon>Eukaryota</taxon>
        <taxon>Metazoa</taxon>
        <taxon>Spiralia</taxon>
        <taxon>Lophotrochozoa</taxon>
        <taxon>Platyhelminthes</taxon>
        <taxon>Trematoda</taxon>
        <taxon>Digenea</taxon>
        <taxon>Plagiorchiida</taxon>
        <taxon>Echinostomata</taxon>
        <taxon>Echinostomatoidea</taxon>
        <taxon>Fasciolidae</taxon>
        <taxon>Fasciolopsis</taxon>
    </lineage>
</organism>
<proteinExistence type="predicted"/>
<comment type="subcellular location">
    <subcellularLocation>
        <location evidence="2">Endoplasmic reticulum</location>
    </subcellularLocation>
    <subcellularLocation>
        <location evidence="3">Membrane</location>
    </subcellularLocation>
    <subcellularLocation>
        <location evidence="1">Mitochondrion</location>
    </subcellularLocation>
</comment>
<keyword evidence="8" id="KW-1185">Reference proteome</keyword>
<keyword evidence="5" id="KW-0496">Mitochondrion</keyword>
<dbReference type="PANTHER" id="PTHR48182:SF2">
    <property type="entry name" value="PROTEIN SERAC1"/>
    <property type="match status" value="1"/>
</dbReference>
<evidence type="ECO:0000256" key="1">
    <source>
        <dbReference type="ARBA" id="ARBA00004173"/>
    </source>
</evidence>
<reference evidence="7" key="1">
    <citation type="submission" date="2019-05" db="EMBL/GenBank/DDBJ databases">
        <title>Annotation for the trematode Fasciolopsis buski.</title>
        <authorList>
            <person name="Choi Y.-J."/>
        </authorList>
    </citation>
    <scope>NUCLEOTIDE SEQUENCE</scope>
    <source>
        <strain evidence="7">HT</strain>
        <tissue evidence="7">Whole worm</tissue>
    </source>
</reference>
<dbReference type="PANTHER" id="PTHR48182">
    <property type="entry name" value="PROTEIN SERAC1"/>
    <property type="match status" value="1"/>
</dbReference>
<evidence type="ECO:0000256" key="3">
    <source>
        <dbReference type="ARBA" id="ARBA00004370"/>
    </source>
</evidence>
<dbReference type="SUPFAM" id="SSF53474">
    <property type="entry name" value="alpha/beta-Hydrolases"/>
    <property type="match status" value="1"/>
</dbReference>
<dbReference type="GO" id="GO:0005783">
    <property type="term" value="C:endoplasmic reticulum"/>
    <property type="evidence" value="ECO:0007669"/>
    <property type="project" value="UniProtKB-SubCell"/>
</dbReference>
<dbReference type="InterPro" id="IPR052374">
    <property type="entry name" value="SERAC1"/>
</dbReference>
<dbReference type="OrthoDB" id="6268043at2759"/>
<evidence type="ECO:0000313" key="8">
    <source>
        <dbReference type="Proteomes" id="UP000728185"/>
    </source>
</evidence>
<evidence type="ECO:0000256" key="6">
    <source>
        <dbReference type="ARBA" id="ARBA00023136"/>
    </source>
</evidence>
<dbReference type="AlphaFoldDB" id="A0A8E0S646"/>
<dbReference type="EMBL" id="LUCM01000631">
    <property type="protein sequence ID" value="KAA0200283.1"/>
    <property type="molecule type" value="Genomic_DNA"/>
</dbReference>
<evidence type="ECO:0008006" key="9">
    <source>
        <dbReference type="Google" id="ProtNLM"/>
    </source>
</evidence>
<dbReference type="InterPro" id="IPR029058">
    <property type="entry name" value="AB_hydrolase_fold"/>
</dbReference>
<sequence length="583" mass="66263">MFSLIHRSWSAVARLLYDASESSQLRPPKETFSPNELYFYIEYITDLARKANLTPDQLFRRKVGRFYSSARSHEMLTEELLRRLVAYTKSDEFLNVLLRDSKFPCLLEFLIRLALSSCRPCAQAQDENPDVSFGQAPLSERAVPNSPQHYPICISVANILANASRNPWCTRELLHSVRHDFENLLDIWCHSPSLQLLLLGSKIRLNLAATQTHISKTNCAEPTNFDPVYYPDIYRLDKLGQSRLSDQVQDKYDFDVIFVHGMWGSVFYTWRQSEHSNQAEDSTSSTCWPRDWLSSQFPRARILGIDTSLSPFIWNSICPTDRFRRTLDSRARSLLPQLEAAGVGRRPIIWVTHSAGDCQKRAVFLSDMVDIVSNTVWFSFFPLVLDPGILVKEVLRLSKNGNMKPSKKTSSPDISRSALDIRYNPTDSFSHSALVVPNPVMSSADDQSSIHNPKKRKWDDRLSVPADTQSFCQYTDGCIDNPNPTVLEVSPLSGKSQNCSGIVGGNLQQFESVEMQAATDGSLAERTRGVVFMSVPHRGNQSLCAMYWWPLRWALTPEAIQLERGRSRPFHVCNECNTIRLPK</sequence>
<protein>
    <recommendedName>
        <fullName evidence="9">Protein SERAC1</fullName>
    </recommendedName>
</protein>
<keyword evidence="4" id="KW-0256">Endoplasmic reticulum</keyword>
<dbReference type="GO" id="GO:0005739">
    <property type="term" value="C:mitochondrion"/>
    <property type="evidence" value="ECO:0007669"/>
    <property type="project" value="UniProtKB-SubCell"/>
</dbReference>
<comment type="caution">
    <text evidence="7">The sequence shown here is derived from an EMBL/GenBank/DDBJ whole genome shotgun (WGS) entry which is preliminary data.</text>
</comment>
<keyword evidence="6" id="KW-0472">Membrane</keyword>
<evidence type="ECO:0000256" key="4">
    <source>
        <dbReference type="ARBA" id="ARBA00022824"/>
    </source>
</evidence>
<gene>
    <name evidence="7" type="ORF">FBUS_06090</name>
</gene>
<evidence type="ECO:0000313" key="7">
    <source>
        <dbReference type="EMBL" id="KAA0200283.1"/>
    </source>
</evidence>
<evidence type="ECO:0000256" key="5">
    <source>
        <dbReference type="ARBA" id="ARBA00023128"/>
    </source>
</evidence>
<dbReference type="GO" id="GO:0016020">
    <property type="term" value="C:membrane"/>
    <property type="evidence" value="ECO:0007669"/>
    <property type="project" value="UniProtKB-SubCell"/>
</dbReference>
<evidence type="ECO:0000256" key="2">
    <source>
        <dbReference type="ARBA" id="ARBA00004240"/>
    </source>
</evidence>